<evidence type="ECO:0000313" key="2">
    <source>
        <dbReference type="EMBL" id="KAG2614703.1"/>
    </source>
</evidence>
<comment type="caution">
    <text evidence="2">The sequence shown here is derived from an EMBL/GenBank/DDBJ whole genome shotgun (WGS) entry which is preliminary data.</text>
</comment>
<reference evidence="2" key="1">
    <citation type="submission" date="2020-05" db="EMBL/GenBank/DDBJ databases">
        <title>WGS assembly of Panicum virgatum.</title>
        <authorList>
            <person name="Lovell J.T."/>
            <person name="Jenkins J."/>
            <person name="Shu S."/>
            <person name="Juenger T.E."/>
            <person name="Schmutz J."/>
        </authorList>
    </citation>
    <scope>NUCLEOTIDE SEQUENCE</scope>
    <source>
        <strain evidence="2">AP13</strain>
    </source>
</reference>
<evidence type="ECO:0000313" key="3">
    <source>
        <dbReference type="Proteomes" id="UP000823388"/>
    </source>
</evidence>
<feature type="compositionally biased region" description="Basic and acidic residues" evidence="1">
    <location>
        <begin position="60"/>
        <end position="73"/>
    </location>
</feature>
<dbReference type="AlphaFoldDB" id="A0A8T0U0N1"/>
<accession>A0A8T0U0N1</accession>
<organism evidence="2 3">
    <name type="scientific">Panicum virgatum</name>
    <name type="common">Blackwell switchgrass</name>
    <dbReference type="NCBI Taxonomy" id="38727"/>
    <lineage>
        <taxon>Eukaryota</taxon>
        <taxon>Viridiplantae</taxon>
        <taxon>Streptophyta</taxon>
        <taxon>Embryophyta</taxon>
        <taxon>Tracheophyta</taxon>
        <taxon>Spermatophyta</taxon>
        <taxon>Magnoliopsida</taxon>
        <taxon>Liliopsida</taxon>
        <taxon>Poales</taxon>
        <taxon>Poaceae</taxon>
        <taxon>PACMAD clade</taxon>
        <taxon>Panicoideae</taxon>
        <taxon>Panicodae</taxon>
        <taxon>Paniceae</taxon>
        <taxon>Panicinae</taxon>
        <taxon>Panicum</taxon>
        <taxon>Panicum sect. Hiantes</taxon>
    </lineage>
</organism>
<proteinExistence type="predicted"/>
<dbReference type="EMBL" id="CM029042">
    <property type="protein sequence ID" value="KAG2614703.1"/>
    <property type="molecule type" value="Genomic_DNA"/>
</dbReference>
<protein>
    <submittedName>
        <fullName evidence="2">Uncharacterized protein</fullName>
    </submittedName>
</protein>
<sequence>MAGRLLRRCCGLCRRHNLPAAILSIRRAGRLRRRPQHLQQAVPVLLRGHHLLHHPGVVRDPSHGDHRVEEEGRQAPTAQRRMVPLAPPRRRPLLRRVLLVHHLRRGLVHLRPSFEVCLLECGGKVLGLCWGCRSRHLGDRCLYCRILHSFVLPLDALSASSFI</sequence>
<name>A0A8T0U0N1_PANVG</name>
<feature type="region of interest" description="Disordered" evidence="1">
    <location>
        <begin position="56"/>
        <end position="80"/>
    </location>
</feature>
<gene>
    <name evidence="2" type="ORF">PVAP13_3NG003790</name>
</gene>
<keyword evidence="3" id="KW-1185">Reference proteome</keyword>
<evidence type="ECO:0000256" key="1">
    <source>
        <dbReference type="SAM" id="MobiDB-lite"/>
    </source>
</evidence>
<dbReference type="Proteomes" id="UP000823388">
    <property type="component" value="Chromosome 3N"/>
</dbReference>